<dbReference type="SUPFAM" id="SSF51905">
    <property type="entry name" value="FAD/NAD(P)-binding domain"/>
    <property type="match status" value="1"/>
</dbReference>
<dbReference type="PANTHER" id="PTHR42913:SF3">
    <property type="entry name" value="64 KDA MITOCHONDRIAL NADH DEHYDROGENASE (EUROFUNG)"/>
    <property type="match status" value="1"/>
</dbReference>
<comment type="caution">
    <text evidence="7">The sequence shown here is derived from an EMBL/GenBank/DDBJ whole genome shotgun (WGS) entry which is preliminary data.</text>
</comment>
<evidence type="ECO:0000259" key="6">
    <source>
        <dbReference type="Pfam" id="PF07992"/>
    </source>
</evidence>
<dbReference type="InterPro" id="IPR051169">
    <property type="entry name" value="NADH-Q_oxidoreductase"/>
</dbReference>
<protein>
    <submittedName>
        <fullName evidence="7">Sulfide-quinone reductase</fullName>
    </submittedName>
</protein>
<sequence>MAKKVLILGGGFAALESAIWLRKYRFDVTVITNREYMYIYPISIWIPTGEYKFEDCTLDWRELSKVHGFDVKFKKVTKLDIEGKKVYCEDEVNECDFDYLIIAIGAEKVKHKGSEHFLSICSAPEESLKIKEKLDKLIKKGRGKLAFGFGGNPKDPSNVRGGPAFELMFNVHNKLKKLGIRDNFEITFFAPMPKPGARMGEKALKIMDEWFKRVNIKKVVGKKIKEFVSDGIIFEDDSKLESDLTMFIPAGNGPTIFKDTGLPLNEAGFIKINEYCEVIHNFDEASSDRYKIFAIGDSAAIEGPDWRAKQGHLAEVMARITAFNIKMMEEGKEIRKEYLSHVNILCLMDSGNGAAFVYRDNKRALLIPLPIIGHYLKKAWGWYFKNSKLNKIPRIPGL</sequence>
<dbReference type="AlphaFoldDB" id="A0AAI9AHI6"/>
<keyword evidence="3" id="KW-0285">Flavoprotein</keyword>
<name>A0AAI9AHI6_9BACT</name>
<organism evidence="7 8">
    <name type="scientific">Caminibacter mediatlanticus TB-2</name>
    <dbReference type="NCBI Taxonomy" id="391592"/>
    <lineage>
        <taxon>Bacteria</taxon>
        <taxon>Pseudomonadati</taxon>
        <taxon>Campylobacterota</taxon>
        <taxon>Epsilonproteobacteria</taxon>
        <taxon>Nautiliales</taxon>
        <taxon>Nautiliaceae</taxon>
        <taxon>Caminibacter</taxon>
    </lineage>
</organism>
<dbReference type="EMBL" id="ABCJ01000003">
    <property type="protein sequence ID" value="EDM23742.1"/>
    <property type="molecule type" value="Genomic_DNA"/>
</dbReference>
<keyword evidence="4" id="KW-0274">FAD</keyword>
<dbReference type="GO" id="GO:0003955">
    <property type="term" value="F:NAD(P)H dehydrogenase (quinone) activity"/>
    <property type="evidence" value="ECO:0007669"/>
    <property type="project" value="TreeGrafter"/>
</dbReference>
<comment type="similarity">
    <text evidence="2">Belongs to the NADH dehydrogenase family.</text>
</comment>
<gene>
    <name evidence="7" type="ORF">CMTB2_00704</name>
</gene>
<dbReference type="InterPro" id="IPR036188">
    <property type="entry name" value="FAD/NAD-bd_sf"/>
</dbReference>
<feature type="domain" description="FAD/NAD(P)-binding" evidence="6">
    <location>
        <begin position="3"/>
        <end position="301"/>
    </location>
</feature>
<comment type="cofactor">
    <cofactor evidence="1">
        <name>FAD</name>
        <dbReference type="ChEBI" id="CHEBI:57692"/>
    </cofactor>
</comment>
<proteinExistence type="inferred from homology"/>
<evidence type="ECO:0000256" key="1">
    <source>
        <dbReference type="ARBA" id="ARBA00001974"/>
    </source>
</evidence>
<evidence type="ECO:0000313" key="8">
    <source>
        <dbReference type="Proteomes" id="UP000003288"/>
    </source>
</evidence>
<evidence type="ECO:0000256" key="2">
    <source>
        <dbReference type="ARBA" id="ARBA00005272"/>
    </source>
</evidence>
<reference evidence="7 8" key="1">
    <citation type="journal article" date="2011" name="Stand. Genomic Sci.">
        <title>Draft genome sequence of Caminibacter mediatlanticus strain TB-2, an epsilonproteobacterium isolated from a deep-sea hydrothermal vent.</title>
        <authorList>
            <person name="Giovannelli D."/>
            <person name="Ferriera S."/>
            <person name="Johnson J."/>
            <person name="Kravitz S."/>
            <person name="Perez-Rodriguez I."/>
            <person name="Ricci J."/>
            <person name="O'Brien C."/>
            <person name="Voordeckers J.W."/>
            <person name="Bini E."/>
            <person name="Vetriani C."/>
        </authorList>
    </citation>
    <scope>NUCLEOTIDE SEQUENCE [LARGE SCALE GENOMIC DNA]</scope>
    <source>
        <strain evidence="7 8">TB-2</strain>
    </source>
</reference>
<evidence type="ECO:0000256" key="5">
    <source>
        <dbReference type="ARBA" id="ARBA00023002"/>
    </source>
</evidence>
<dbReference type="Proteomes" id="UP000003288">
    <property type="component" value="Unassembled WGS sequence"/>
</dbReference>
<accession>A0AAI9AHI6</accession>
<evidence type="ECO:0000256" key="3">
    <source>
        <dbReference type="ARBA" id="ARBA00022630"/>
    </source>
</evidence>
<evidence type="ECO:0000256" key="4">
    <source>
        <dbReference type="ARBA" id="ARBA00022827"/>
    </source>
</evidence>
<dbReference type="Pfam" id="PF07992">
    <property type="entry name" value="Pyr_redox_2"/>
    <property type="match status" value="1"/>
</dbReference>
<dbReference type="Gene3D" id="3.50.50.100">
    <property type="match status" value="1"/>
</dbReference>
<dbReference type="PANTHER" id="PTHR42913">
    <property type="entry name" value="APOPTOSIS-INDUCING FACTOR 1"/>
    <property type="match status" value="1"/>
</dbReference>
<dbReference type="RefSeq" id="WP_007474247.1">
    <property type="nucleotide sequence ID" value="NZ_ABCJ01000003.1"/>
</dbReference>
<dbReference type="InterPro" id="IPR023753">
    <property type="entry name" value="FAD/NAD-binding_dom"/>
</dbReference>
<dbReference type="GO" id="GO:0019646">
    <property type="term" value="P:aerobic electron transport chain"/>
    <property type="evidence" value="ECO:0007669"/>
    <property type="project" value="TreeGrafter"/>
</dbReference>
<evidence type="ECO:0000313" key="7">
    <source>
        <dbReference type="EMBL" id="EDM23742.1"/>
    </source>
</evidence>
<keyword evidence="5" id="KW-0560">Oxidoreductase</keyword>